<evidence type="ECO:0000259" key="1">
    <source>
        <dbReference type="SMART" id="SM00484"/>
    </source>
</evidence>
<dbReference type="EMBL" id="ML170286">
    <property type="protein sequence ID" value="TDL15196.1"/>
    <property type="molecule type" value="Genomic_DNA"/>
</dbReference>
<dbReference type="AlphaFoldDB" id="A0A4Y7PJE8"/>
<protein>
    <submittedName>
        <fullName evidence="2">PIN domain-like protein</fullName>
    </submittedName>
</protein>
<sequence>MDNSLWNMVSSSSRSRFIEELVITEGYRKGQLYTIGIDISAWIFDIQAMLVSTTARGGNPELRIIFYRLARLSAIPVRPIFVFHGEAFQANQKGRRFVAHDQYPARTTKALLKTFGFPIHVAPASSAAELARMNEDGIVHAVISDDFDVLVYGAQMVLRMQTILQTSARPFWKPSVAVLTADGMHDDPRVRLTTGGLLLAAVLCSGKKDLTVGIHGRRLAYPILHALARTHLGDGLLVLAKKVGQDRAQSLNQWRNDLKTELRENTSGSLPTQLPRLADRIQDEFPDPSLLNSYVYPGTSWTSGSGTAPNVATRSPLDVTALAKFCNEHFLFGSADDIVEKFRSVLWRGIGMDLLLRRTNPSPPPLLHHEIELFDILKIVRTRLHGSAEYLEYLVEADASGLQDIVQSALSDLEEAAPRSASPFALIRTWLPGPLFQAAFPAHVKSFHGGNGTPMVPSASDVIDLTESDDEPDLSDVELEITGCHSDSDSVIDLVSDSD</sequence>
<dbReference type="STRING" id="50990.A0A4Y7PJE8"/>
<evidence type="ECO:0000313" key="2">
    <source>
        <dbReference type="EMBL" id="TDL15196.1"/>
    </source>
</evidence>
<dbReference type="SUPFAM" id="SSF88723">
    <property type="entry name" value="PIN domain-like"/>
    <property type="match status" value="1"/>
</dbReference>
<organism evidence="2 3">
    <name type="scientific">Rickenella mellea</name>
    <dbReference type="NCBI Taxonomy" id="50990"/>
    <lineage>
        <taxon>Eukaryota</taxon>
        <taxon>Fungi</taxon>
        <taxon>Dikarya</taxon>
        <taxon>Basidiomycota</taxon>
        <taxon>Agaricomycotina</taxon>
        <taxon>Agaricomycetes</taxon>
        <taxon>Hymenochaetales</taxon>
        <taxon>Rickenellaceae</taxon>
        <taxon>Rickenella</taxon>
    </lineage>
</organism>
<dbReference type="GO" id="GO:0006974">
    <property type="term" value="P:DNA damage response"/>
    <property type="evidence" value="ECO:0007669"/>
    <property type="project" value="UniProtKB-ARBA"/>
</dbReference>
<dbReference type="GO" id="GO:0017108">
    <property type="term" value="F:5'-flap endonuclease activity"/>
    <property type="evidence" value="ECO:0007669"/>
    <property type="project" value="TreeGrafter"/>
</dbReference>
<dbReference type="PRINTS" id="PR00853">
    <property type="entry name" value="XPGRADSUPER"/>
</dbReference>
<evidence type="ECO:0000313" key="3">
    <source>
        <dbReference type="Proteomes" id="UP000294933"/>
    </source>
</evidence>
<dbReference type="PANTHER" id="PTHR11081">
    <property type="entry name" value="FLAP ENDONUCLEASE FAMILY MEMBER"/>
    <property type="match status" value="1"/>
</dbReference>
<proteinExistence type="predicted"/>
<accession>A0A4Y7PJE8</accession>
<dbReference type="Pfam" id="PF00867">
    <property type="entry name" value="XPG_I"/>
    <property type="match status" value="1"/>
</dbReference>
<dbReference type="Gene3D" id="3.40.50.1010">
    <property type="entry name" value="5'-nuclease"/>
    <property type="match status" value="2"/>
</dbReference>
<keyword evidence="3" id="KW-1185">Reference proteome</keyword>
<dbReference type="PANTHER" id="PTHR11081:SF75">
    <property type="entry name" value="ENDONUCLEASE, PUTATIVE (AFU_ORTHOLOGUE AFUA_3G13260)-RELATED"/>
    <property type="match status" value="1"/>
</dbReference>
<feature type="domain" description="XPG-I" evidence="1">
    <location>
        <begin position="113"/>
        <end position="184"/>
    </location>
</feature>
<gene>
    <name evidence="2" type="ORF">BD410DRAFT_902698</name>
</gene>
<dbReference type="InterPro" id="IPR006086">
    <property type="entry name" value="XPG-I_dom"/>
</dbReference>
<dbReference type="Proteomes" id="UP000294933">
    <property type="component" value="Unassembled WGS sequence"/>
</dbReference>
<dbReference type="SMART" id="SM00484">
    <property type="entry name" value="XPGI"/>
    <property type="match status" value="1"/>
</dbReference>
<name>A0A4Y7PJE8_9AGAM</name>
<dbReference type="InterPro" id="IPR029060">
    <property type="entry name" value="PIN-like_dom_sf"/>
</dbReference>
<reference evidence="2 3" key="1">
    <citation type="submission" date="2018-06" db="EMBL/GenBank/DDBJ databases">
        <title>A transcriptomic atlas of mushroom development highlights an independent origin of complex multicellularity.</title>
        <authorList>
            <consortium name="DOE Joint Genome Institute"/>
            <person name="Krizsan K."/>
            <person name="Almasi E."/>
            <person name="Merenyi Z."/>
            <person name="Sahu N."/>
            <person name="Viragh M."/>
            <person name="Koszo T."/>
            <person name="Mondo S."/>
            <person name="Kiss B."/>
            <person name="Balint B."/>
            <person name="Kues U."/>
            <person name="Barry K."/>
            <person name="Hegedus J.C."/>
            <person name="Henrissat B."/>
            <person name="Johnson J."/>
            <person name="Lipzen A."/>
            <person name="Ohm R."/>
            <person name="Nagy I."/>
            <person name="Pangilinan J."/>
            <person name="Yan J."/>
            <person name="Xiong Y."/>
            <person name="Grigoriev I.V."/>
            <person name="Hibbett D.S."/>
            <person name="Nagy L.G."/>
        </authorList>
    </citation>
    <scope>NUCLEOTIDE SEQUENCE [LARGE SCALE GENOMIC DNA]</scope>
    <source>
        <strain evidence="2 3">SZMC22713</strain>
    </source>
</reference>
<dbReference type="InterPro" id="IPR006084">
    <property type="entry name" value="XPG/Rad2"/>
</dbReference>
<dbReference type="CDD" id="cd09870">
    <property type="entry name" value="PIN_YEN1"/>
    <property type="match status" value="1"/>
</dbReference>
<dbReference type="OrthoDB" id="2959108at2759"/>
<dbReference type="VEuPathDB" id="FungiDB:BD410DRAFT_902698"/>